<comment type="caution">
    <text evidence="1">The sequence shown here is derived from an EMBL/GenBank/DDBJ whole genome shotgun (WGS) entry which is preliminary data.</text>
</comment>
<name>A0ACB8UUJ1_9EURO</name>
<protein>
    <submittedName>
        <fullName evidence="1">Uncharacterized protein</fullName>
    </submittedName>
</protein>
<sequence length="471" mass="52349">MASKSYALENILAVAKVHPFYSDVEYPPTRESLAKILAEASENDNSKRLQLKDFPLIRKETLYQSIKRLSADTNPRNGYRQHGYISVTGGGSGGVPMVFVTDSAENRKHRDVMGSLIRGCGLIKPGDWMLTMHISGFFYRALDLVTELVEQAGGSVLCAGHNMSYAEVVAAAINYQVNVIAGDGSQMVQLAAYISSLPPAQREAIRITKFLYTSEPLIRAQRAFIRSVMGPIAICSILGSSEAGAWAVANLDLTGDTEDDYTEFIFDTRSMVIEVLPMSVEDEDQLESNPGAVGVSEVAEGEIGIIVQTSLQRLRHPLVRYVSGDMGSLRPLPAAALASIPAADAPYMKFLRLYGRDRRFSFKWYAEYFTFAKLETFMRTPAYGIMQWQVVLSYTAGTPEIALEVRVFRPGEDASELVSTEDVTQRIKRFFGLLPINEHLFNLVFVRSADEFERSKTGNKIIKFVDRTKKL</sequence>
<proteinExistence type="predicted"/>
<reference evidence="1" key="1">
    <citation type="journal article" date="2022" name="bioRxiv">
        <title>Population genetic analysis of Ophidiomyces ophidiicola, the causative agent of snake fungal disease, indicates recent introductions to the USA.</title>
        <authorList>
            <person name="Ladner J.T."/>
            <person name="Palmer J.M."/>
            <person name="Ettinger C.L."/>
            <person name="Stajich J.E."/>
            <person name="Farrell T.M."/>
            <person name="Glorioso B.M."/>
            <person name="Lawson B."/>
            <person name="Price S.J."/>
            <person name="Stengle A.G."/>
            <person name="Grear D.A."/>
            <person name="Lorch J.M."/>
        </authorList>
    </citation>
    <scope>NUCLEOTIDE SEQUENCE</scope>
    <source>
        <strain evidence="1">NWHC 24266-5</strain>
    </source>
</reference>
<evidence type="ECO:0000313" key="1">
    <source>
        <dbReference type="EMBL" id="KAI2385464.1"/>
    </source>
</evidence>
<dbReference type="EMBL" id="JALBCA010000058">
    <property type="protein sequence ID" value="KAI2385464.1"/>
    <property type="molecule type" value="Genomic_DNA"/>
</dbReference>
<organism evidence="1">
    <name type="scientific">Ophidiomyces ophidiicola</name>
    <dbReference type="NCBI Taxonomy" id="1387563"/>
    <lineage>
        <taxon>Eukaryota</taxon>
        <taxon>Fungi</taxon>
        <taxon>Dikarya</taxon>
        <taxon>Ascomycota</taxon>
        <taxon>Pezizomycotina</taxon>
        <taxon>Eurotiomycetes</taxon>
        <taxon>Eurotiomycetidae</taxon>
        <taxon>Onygenales</taxon>
        <taxon>Onygenaceae</taxon>
        <taxon>Ophidiomyces</taxon>
    </lineage>
</organism>
<gene>
    <name evidence="1" type="ORF">LOY88_004082</name>
</gene>
<accession>A0ACB8UUJ1</accession>